<dbReference type="OrthoDB" id="26086at10239"/>
<dbReference type="RefSeq" id="YP_009031429.1">
    <property type="nucleotide sequence ID" value="NC_024137.1"/>
</dbReference>
<dbReference type="EMBL" id="KJ451625">
    <property type="protein sequence ID" value="AHN66623.1"/>
    <property type="molecule type" value="Genomic_DNA"/>
</dbReference>
<dbReference type="Proteomes" id="UP000019744">
    <property type="component" value="Segment"/>
</dbReference>
<reference evidence="1 2" key="1">
    <citation type="journal article" date="2014" name="Genome Announc.">
        <title>Complete Genome Sequence of Bacillus cereus Sensu Lato Bacteriophage Bcp1.</title>
        <authorList>
            <person name="Schuch R."/>
            <person name="Pelzek A.J."/>
            <person name="Fazzini M.M."/>
            <person name="Nelson D.C."/>
            <person name="Fischetti V.A."/>
        </authorList>
    </citation>
    <scope>NUCLEOTIDE SEQUENCE [LARGE SCALE GENOMIC DNA]</scope>
</reference>
<sequence length="84" mass="9501">MIKAKAFEKWMGTSGYVSDPEFAAVTNLLSSLPVMEEKHYGGLIFASVKTVYATADEQYLQLIYQVRTPKTPKGMQYTYYFGEA</sequence>
<evidence type="ECO:0000313" key="1">
    <source>
        <dbReference type="EMBL" id="AHN66623.1"/>
    </source>
</evidence>
<accession>X2JNC8</accession>
<evidence type="ECO:0000313" key="2">
    <source>
        <dbReference type="Proteomes" id="UP000019744"/>
    </source>
</evidence>
<proteinExistence type="predicted"/>
<gene>
    <name evidence="1" type="ORF">Bcp1_148</name>
</gene>
<keyword evidence="2" id="KW-1185">Reference proteome</keyword>
<protein>
    <submittedName>
        <fullName evidence="1">Uncharacterized protein</fullName>
    </submittedName>
</protein>
<name>X2JNC8_9CAUD</name>
<dbReference type="GeneID" id="19487355"/>
<dbReference type="KEGG" id="vg:19487355"/>
<organism evidence="1 2">
    <name type="scientific">Bacillus phage Bcp1</name>
    <dbReference type="NCBI Taxonomy" id="584892"/>
    <lineage>
        <taxon>Viruses</taxon>
        <taxon>Duplodnaviria</taxon>
        <taxon>Heunggongvirae</taxon>
        <taxon>Uroviricota</taxon>
        <taxon>Caudoviricetes</taxon>
        <taxon>Herelleviridae</taxon>
        <taxon>Bastillevirinae</taxon>
        <taxon>Caeruleovirus</taxon>
        <taxon>Caeruleovirus Bcp1</taxon>
    </lineage>
</organism>